<evidence type="ECO:0000256" key="3">
    <source>
        <dbReference type="SAM" id="SignalP"/>
    </source>
</evidence>
<proteinExistence type="predicted"/>
<feature type="region of interest" description="Disordered" evidence="1">
    <location>
        <begin position="447"/>
        <end position="485"/>
    </location>
</feature>
<dbReference type="EMBL" id="CP134184">
    <property type="protein sequence ID" value="WPA96604.1"/>
    <property type="molecule type" value="Genomic_DNA"/>
</dbReference>
<dbReference type="OrthoDB" id="3910578at2759"/>
<feature type="compositionally biased region" description="Low complexity" evidence="1">
    <location>
        <begin position="362"/>
        <end position="375"/>
    </location>
</feature>
<dbReference type="AlphaFoldDB" id="A0A2G5I9H1"/>
<accession>A0A2G5I9H1</accession>
<keyword evidence="3" id="KW-0732">Signal</keyword>
<evidence type="ECO:0000256" key="1">
    <source>
        <dbReference type="SAM" id="MobiDB-lite"/>
    </source>
</evidence>
<evidence type="ECO:0000256" key="2">
    <source>
        <dbReference type="SAM" id="Phobius"/>
    </source>
</evidence>
<feature type="chain" id="PRO_5013700358" evidence="3">
    <location>
        <begin position="22"/>
        <end position="485"/>
    </location>
</feature>
<sequence>MRRALVAGLCAPLLIAAQSDAHVEHIDSDKGAAWDVLADAAATRTRTVTVATVPTSVDPQIMTVGLIPVPVVAGPRRTSAAPIGAGSATVTMPATVVSNPGVLEVTLTQILTTLGQTLTLPPHPTGVPFELNDKRNAWRFNDTAPDCTANKGEKRNVTECRIRKCMWDHTKPLNITRAWPAVQFPIEWTNATAPFRNNANPIDVTFVSGQYHEVWVEQRTLLSSQLHWGTTADGLYYPHRTLMSSVMARPTTVKIRSNTWVLPRTGTTMTHVERVFPTSQAPHKDIQPAPSCSSLEECAEQCAVEERKRASSHKKMRIGLLAGFGAALGVLALLACLCCCHRRRKTKREAQDTGAVPPPNPATTTVTQTAPGQPAGTLGRQAEEGRGRVHFPEGEAGEKPAGATAVVTEHAGDAPKKVVETPAAATEKVTAEKPAVEKAVVAPAEHVETIPAHDGADSRPTGSLRHDMGSMRGRKKIRADLKNLF</sequence>
<dbReference type="EMBL" id="LKMD01000100">
    <property type="protein sequence ID" value="PIB01441.1"/>
    <property type="molecule type" value="Genomic_DNA"/>
</dbReference>
<dbReference type="Proteomes" id="UP000230605">
    <property type="component" value="Chromosome 1"/>
</dbReference>
<gene>
    <name evidence="4" type="ORF">CB0940_01175</name>
    <name evidence="5" type="ORF">RHO25_001211</name>
</gene>
<organism evidence="4 6">
    <name type="scientific">Cercospora beticola</name>
    <name type="common">Sugarbeet leaf spot fungus</name>
    <dbReference type="NCBI Taxonomy" id="122368"/>
    <lineage>
        <taxon>Eukaryota</taxon>
        <taxon>Fungi</taxon>
        <taxon>Dikarya</taxon>
        <taxon>Ascomycota</taxon>
        <taxon>Pezizomycotina</taxon>
        <taxon>Dothideomycetes</taxon>
        <taxon>Dothideomycetidae</taxon>
        <taxon>Mycosphaerellales</taxon>
        <taxon>Mycosphaerellaceae</taxon>
        <taxon>Cercospora</taxon>
    </lineage>
</organism>
<protein>
    <submittedName>
        <fullName evidence="4">Uncharacterized protein</fullName>
    </submittedName>
</protein>
<name>A0A2G5I9H1_CERBT</name>
<dbReference type="Proteomes" id="UP001302367">
    <property type="component" value="Chromosome 1"/>
</dbReference>
<feature type="region of interest" description="Disordered" evidence="1">
    <location>
        <begin position="347"/>
        <end position="385"/>
    </location>
</feature>
<feature type="transmembrane region" description="Helical" evidence="2">
    <location>
        <begin position="318"/>
        <end position="340"/>
    </location>
</feature>
<evidence type="ECO:0000313" key="6">
    <source>
        <dbReference type="Proteomes" id="UP000230605"/>
    </source>
</evidence>
<keyword evidence="2" id="KW-0472">Membrane</keyword>
<evidence type="ECO:0000313" key="4">
    <source>
        <dbReference type="EMBL" id="PIB01441.1"/>
    </source>
</evidence>
<keyword evidence="7" id="KW-1185">Reference proteome</keyword>
<reference evidence="4 6" key="1">
    <citation type="submission" date="2015-10" db="EMBL/GenBank/DDBJ databases">
        <title>The cercosporin biosynthetic gene cluster was horizontally transferred to several fungal lineages and shown to be expanded in Cercospora beticola based on microsynteny with recipient genomes.</title>
        <authorList>
            <person name="De Jonge R."/>
            <person name="Ebert M.K."/>
            <person name="Suttle J.C."/>
            <person name="Jurick Ii W.M."/>
            <person name="Secor G.A."/>
            <person name="Thomma B.P."/>
            <person name="Van De Peer Y."/>
            <person name="Bolton M.D."/>
        </authorList>
    </citation>
    <scope>NUCLEOTIDE SEQUENCE [LARGE SCALE GENOMIC DNA]</scope>
    <source>
        <strain evidence="4 6">09-40</strain>
    </source>
</reference>
<keyword evidence="2" id="KW-1133">Transmembrane helix</keyword>
<evidence type="ECO:0000313" key="5">
    <source>
        <dbReference type="EMBL" id="WPA96604.1"/>
    </source>
</evidence>
<feature type="signal peptide" evidence="3">
    <location>
        <begin position="1"/>
        <end position="21"/>
    </location>
</feature>
<keyword evidence="2" id="KW-0812">Transmembrane</keyword>
<evidence type="ECO:0000313" key="7">
    <source>
        <dbReference type="Proteomes" id="UP001302367"/>
    </source>
</evidence>
<reference evidence="5 7" key="2">
    <citation type="submission" date="2023-09" db="EMBL/GenBank/DDBJ databases">
        <title>Complete-Gapless Cercospora beticola genome.</title>
        <authorList>
            <person name="Wyatt N.A."/>
            <person name="Spanner R.E."/>
            <person name="Bolton M.D."/>
        </authorList>
    </citation>
    <scope>NUCLEOTIDE SEQUENCE [LARGE SCALE GENOMIC DNA]</scope>
    <source>
        <strain evidence="5">Cb09-40</strain>
    </source>
</reference>